<keyword evidence="2" id="KW-0560">Oxidoreductase</keyword>
<keyword evidence="2" id="KW-0479">Metal-binding</keyword>
<name>A0ABP6CSU1_9ACTN</name>
<keyword evidence="2" id="KW-0408">Iron</keyword>
<dbReference type="Proteomes" id="UP001501509">
    <property type="component" value="Unassembled WGS sequence"/>
</dbReference>
<evidence type="ECO:0000313" key="3">
    <source>
        <dbReference type="EMBL" id="GAA2627581.1"/>
    </source>
</evidence>
<dbReference type="PANTHER" id="PTHR46696">
    <property type="entry name" value="P450, PUTATIVE (EUROFUNG)-RELATED"/>
    <property type="match status" value="1"/>
</dbReference>
<dbReference type="InterPro" id="IPR017972">
    <property type="entry name" value="Cyt_P450_CS"/>
</dbReference>
<evidence type="ECO:0000256" key="1">
    <source>
        <dbReference type="ARBA" id="ARBA00010617"/>
    </source>
</evidence>
<dbReference type="PANTHER" id="PTHR46696:SF1">
    <property type="entry name" value="CYTOCHROME P450 YJIB-RELATED"/>
    <property type="match status" value="1"/>
</dbReference>
<keyword evidence="4" id="KW-1185">Reference proteome</keyword>
<protein>
    <submittedName>
        <fullName evidence="3">Cytochrome P450</fullName>
    </submittedName>
</protein>
<sequence length="398" mass="43414">MLVMNDVHPAAAGYPFVCPRGLGLHPAYQMLREQAPVAQVPALAGGRRAWVVTGYHSARFALLHQELFSRQLAAGLPGSPPLQDTLLGMDGDRHTRVRQVASRAFTPRRVDHLRPRIQQTATHLLEVILVQGPPADLAEWVLWPLPLAVIGDLLGVPTDDRAQFRTWGDAFVSSSSYDEDQAAHAHQAMGAYLAGLIDQRRRAPADDLLSALVHDDTSDLTDVELVNLVIAILVGGFETTAHLLGTQVYYLLTHPQQMAYLRQDLSRLPAAVEELLRTIPLGVGDGLPRVATADVELEGSLIRKGDVVFISAPAANFDADAFVDADSVDLSRRDNLHLGFGHGPHYCLGAGLARAEFEVVLATLLERLPGLQLAVEPDELTWNDRSLIRGLCALPVRW</sequence>
<dbReference type="PRINTS" id="PR00385">
    <property type="entry name" value="P450"/>
</dbReference>
<evidence type="ECO:0000256" key="2">
    <source>
        <dbReference type="RuleBase" id="RU000461"/>
    </source>
</evidence>
<evidence type="ECO:0000313" key="4">
    <source>
        <dbReference type="Proteomes" id="UP001501509"/>
    </source>
</evidence>
<gene>
    <name evidence="3" type="ORF">GCM10010411_75930</name>
</gene>
<dbReference type="SUPFAM" id="SSF48264">
    <property type="entry name" value="Cytochrome P450"/>
    <property type="match status" value="1"/>
</dbReference>
<proteinExistence type="inferred from homology"/>
<dbReference type="Gene3D" id="1.10.630.10">
    <property type="entry name" value="Cytochrome P450"/>
    <property type="match status" value="1"/>
</dbReference>
<dbReference type="InterPro" id="IPR001128">
    <property type="entry name" value="Cyt_P450"/>
</dbReference>
<dbReference type="Pfam" id="PF00067">
    <property type="entry name" value="p450"/>
    <property type="match status" value="1"/>
</dbReference>
<keyword evidence="2" id="KW-0349">Heme</keyword>
<accession>A0ABP6CSU1</accession>
<dbReference type="InterPro" id="IPR002397">
    <property type="entry name" value="Cyt_P450_B"/>
</dbReference>
<dbReference type="PROSITE" id="PS00086">
    <property type="entry name" value="CYTOCHROME_P450"/>
    <property type="match status" value="1"/>
</dbReference>
<reference evidence="4" key="1">
    <citation type="journal article" date="2019" name="Int. J. Syst. Evol. Microbiol.">
        <title>The Global Catalogue of Microorganisms (GCM) 10K type strain sequencing project: providing services to taxonomists for standard genome sequencing and annotation.</title>
        <authorList>
            <consortium name="The Broad Institute Genomics Platform"/>
            <consortium name="The Broad Institute Genome Sequencing Center for Infectious Disease"/>
            <person name="Wu L."/>
            <person name="Ma J."/>
        </authorList>
    </citation>
    <scope>NUCLEOTIDE SEQUENCE [LARGE SCALE GENOMIC DNA]</scope>
    <source>
        <strain evidence="4">JCM 6833</strain>
    </source>
</reference>
<dbReference type="PRINTS" id="PR00359">
    <property type="entry name" value="BP450"/>
</dbReference>
<dbReference type="EMBL" id="BAAATD010000013">
    <property type="protein sequence ID" value="GAA2627581.1"/>
    <property type="molecule type" value="Genomic_DNA"/>
</dbReference>
<organism evidence="3 4">
    <name type="scientific">Actinomadura fulvescens</name>
    <dbReference type="NCBI Taxonomy" id="46160"/>
    <lineage>
        <taxon>Bacteria</taxon>
        <taxon>Bacillati</taxon>
        <taxon>Actinomycetota</taxon>
        <taxon>Actinomycetes</taxon>
        <taxon>Streptosporangiales</taxon>
        <taxon>Thermomonosporaceae</taxon>
        <taxon>Actinomadura</taxon>
    </lineage>
</organism>
<dbReference type="InterPro" id="IPR036396">
    <property type="entry name" value="Cyt_P450_sf"/>
</dbReference>
<comment type="caution">
    <text evidence="3">The sequence shown here is derived from an EMBL/GenBank/DDBJ whole genome shotgun (WGS) entry which is preliminary data.</text>
</comment>
<dbReference type="CDD" id="cd11031">
    <property type="entry name" value="Cyp158A-like"/>
    <property type="match status" value="1"/>
</dbReference>
<comment type="similarity">
    <text evidence="1 2">Belongs to the cytochrome P450 family.</text>
</comment>
<keyword evidence="2" id="KW-0503">Monooxygenase</keyword>